<keyword evidence="3" id="KW-0819">tRNA processing</keyword>
<evidence type="ECO:0000256" key="5">
    <source>
        <dbReference type="ARBA" id="ARBA00022840"/>
    </source>
</evidence>
<dbReference type="AlphaFoldDB" id="A0A6J7DEW7"/>
<dbReference type="SUPFAM" id="SSF52402">
    <property type="entry name" value="Adenine nucleotide alpha hydrolases-like"/>
    <property type="match status" value="1"/>
</dbReference>
<evidence type="ECO:0000313" key="8">
    <source>
        <dbReference type="EMBL" id="CAB4866969.1"/>
    </source>
</evidence>
<organism evidence="8">
    <name type="scientific">freshwater metagenome</name>
    <dbReference type="NCBI Taxonomy" id="449393"/>
    <lineage>
        <taxon>unclassified sequences</taxon>
        <taxon>metagenomes</taxon>
        <taxon>ecological metagenomes</taxon>
    </lineage>
</organism>
<dbReference type="GO" id="GO:0008033">
    <property type="term" value="P:tRNA processing"/>
    <property type="evidence" value="ECO:0007669"/>
    <property type="project" value="UniProtKB-KW"/>
</dbReference>
<dbReference type="Gene3D" id="3.40.50.620">
    <property type="entry name" value="HUPs"/>
    <property type="match status" value="1"/>
</dbReference>
<dbReference type="GO" id="GO:0032267">
    <property type="term" value="F:tRNA(Ile)-lysidine synthase activity"/>
    <property type="evidence" value="ECO:0007669"/>
    <property type="project" value="UniProtKB-EC"/>
</dbReference>
<dbReference type="GO" id="GO:0005524">
    <property type="term" value="F:ATP binding"/>
    <property type="evidence" value="ECO:0007669"/>
    <property type="project" value="UniProtKB-KW"/>
</dbReference>
<evidence type="ECO:0000256" key="3">
    <source>
        <dbReference type="ARBA" id="ARBA00022694"/>
    </source>
</evidence>
<dbReference type="EC" id="6.3.4.19" evidence="1"/>
<protein>
    <recommendedName>
        <fullName evidence="1">tRNA(Ile)-lysidine synthetase</fullName>
        <ecNumber evidence="1">6.3.4.19</ecNumber>
    </recommendedName>
</protein>
<comment type="catalytic activity">
    <reaction evidence="6">
        <text>cytidine(34) in tRNA(Ile2) + L-lysine + ATP = lysidine(34) in tRNA(Ile2) + AMP + diphosphate + H(+)</text>
        <dbReference type="Rhea" id="RHEA:43744"/>
        <dbReference type="Rhea" id="RHEA-COMP:10625"/>
        <dbReference type="Rhea" id="RHEA-COMP:10670"/>
        <dbReference type="ChEBI" id="CHEBI:15378"/>
        <dbReference type="ChEBI" id="CHEBI:30616"/>
        <dbReference type="ChEBI" id="CHEBI:32551"/>
        <dbReference type="ChEBI" id="CHEBI:33019"/>
        <dbReference type="ChEBI" id="CHEBI:82748"/>
        <dbReference type="ChEBI" id="CHEBI:83665"/>
        <dbReference type="ChEBI" id="CHEBI:456215"/>
        <dbReference type="EC" id="6.3.4.19"/>
    </reaction>
</comment>
<dbReference type="SUPFAM" id="SSF82829">
    <property type="entry name" value="MesJ substrate recognition domain-like"/>
    <property type="match status" value="1"/>
</dbReference>
<accession>A0A6J7DEW7</accession>
<dbReference type="NCBIfam" id="TIGR02432">
    <property type="entry name" value="lysidine_TilS_N"/>
    <property type="match status" value="1"/>
</dbReference>
<sequence>MAEGGHGVVEAARGSGLLPPGGPVVVLLSGGPDSVCLTDVAARLAGARSVTALHIDHGLRPGEADTAICVEVCAVIGVELEVRTLDANSARGNIQGWARENRYAIAAEMATELGATIAAGHTASDQAETVLYRLAAAPGRRALLGMTPRSGKLVRPLLGVERASTVEYCLSRGFITADDPSNSSPAFARNRVRAGLVGALKEIHPAAEANVVATAEILRDEAAVLDELVDGLIDGTAPNRSIPLARLREQPPALRRLTVQRLADEAAGRLAPGVARRADDIAKLSDQGVAMLDVPGGVRAVVERGVLRFIPRAPLGS</sequence>
<gene>
    <name evidence="8" type="ORF">UFOPK3444_00507</name>
</gene>
<dbReference type="InterPro" id="IPR011063">
    <property type="entry name" value="TilS/TtcA_N"/>
</dbReference>
<keyword evidence="2" id="KW-0436">Ligase</keyword>
<evidence type="ECO:0000256" key="6">
    <source>
        <dbReference type="ARBA" id="ARBA00048539"/>
    </source>
</evidence>
<keyword evidence="4" id="KW-0547">Nucleotide-binding</keyword>
<evidence type="ECO:0000259" key="7">
    <source>
        <dbReference type="Pfam" id="PF01171"/>
    </source>
</evidence>
<dbReference type="Pfam" id="PF01171">
    <property type="entry name" value="ATP_bind_3"/>
    <property type="match status" value="1"/>
</dbReference>
<reference evidence="8" key="1">
    <citation type="submission" date="2020-05" db="EMBL/GenBank/DDBJ databases">
        <authorList>
            <person name="Chiriac C."/>
            <person name="Salcher M."/>
            <person name="Ghai R."/>
            <person name="Kavagutti S V."/>
        </authorList>
    </citation>
    <scope>NUCLEOTIDE SEQUENCE</scope>
</reference>
<dbReference type="HAMAP" id="MF_01161">
    <property type="entry name" value="tRNA_Ile_lys_synt"/>
    <property type="match status" value="1"/>
</dbReference>
<dbReference type="Gene3D" id="1.20.59.20">
    <property type="match status" value="1"/>
</dbReference>
<dbReference type="EMBL" id="CAFBLU010000006">
    <property type="protein sequence ID" value="CAB4866969.1"/>
    <property type="molecule type" value="Genomic_DNA"/>
</dbReference>
<name>A0A6J7DEW7_9ZZZZ</name>
<evidence type="ECO:0000256" key="2">
    <source>
        <dbReference type="ARBA" id="ARBA00022598"/>
    </source>
</evidence>
<proteinExistence type="inferred from homology"/>
<dbReference type="PANTHER" id="PTHR43033">
    <property type="entry name" value="TRNA(ILE)-LYSIDINE SYNTHASE-RELATED"/>
    <property type="match status" value="1"/>
</dbReference>
<feature type="domain" description="tRNA(Ile)-lysidine/2-thiocytidine synthase N-terminal" evidence="7">
    <location>
        <begin position="24"/>
        <end position="194"/>
    </location>
</feature>
<dbReference type="CDD" id="cd01992">
    <property type="entry name" value="TilS_N"/>
    <property type="match status" value="1"/>
</dbReference>
<dbReference type="InterPro" id="IPR014729">
    <property type="entry name" value="Rossmann-like_a/b/a_fold"/>
</dbReference>
<evidence type="ECO:0000256" key="4">
    <source>
        <dbReference type="ARBA" id="ARBA00022741"/>
    </source>
</evidence>
<keyword evidence="5" id="KW-0067">ATP-binding</keyword>
<dbReference type="InterPro" id="IPR012094">
    <property type="entry name" value="tRNA_Ile_lys_synt"/>
</dbReference>
<dbReference type="InterPro" id="IPR012795">
    <property type="entry name" value="tRNA_Ile_lys_synt_N"/>
</dbReference>
<dbReference type="PANTHER" id="PTHR43033:SF1">
    <property type="entry name" value="TRNA(ILE)-LYSIDINE SYNTHASE-RELATED"/>
    <property type="match status" value="1"/>
</dbReference>
<evidence type="ECO:0000256" key="1">
    <source>
        <dbReference type="ARBA" id="ARBA00013267"/>
    </source>
</evidence>